<dbReference type="PANTHER" id="PTHR34678">
    <property type="entry name" value="50S RIBOSOMAL PROTEIN 5, CHLOROPLASTIC"/>
    <property type="match status" value="1"/>
</dbReference>
<proteinExistence type="predicted"/>
<name>A0A843W7N3_COLES</name>
<keyword evidence="3" id="KW-1185">Reference proteome</keyword>
<dbReference type="AlphaFoldDB" id="A0A843W7N3"/>
<feature type="compositionally biased region" description="Polar residues" evidence="1">
    <location>
        <begin position="117"/>
        <end position="130"/>
    </location>
</feature>
<feature type="region of interest" description="Disordered" evidence="1">
    <location>
        <begin position="117"/>
        <end position="145"/>
    </location>
</feature>
<dbReference type="PANTHER" id="PTHR34678:SF1">
    <property type="entry name" value="LARGE RIBOSOMAL SUBUNIT PROTEIN CL37"/>
    <property type="match status" value="1"/>
</dbReference>
<dbReference type="Proteomes" id="UP000652761">
    <property type="component" value="Unassembled WGS sequence"/>
</dbReference>
<evidence type="ECO:0000313" key="2">
    <source>
        <dbReference type="EMBL" id="MQM00234.1"/>
    </source>
</evidence>
<evidence type="ECO:0008006" key="4">
    <source>
        <dbReference type="Google" id="ProtNLM"/>
    </source>
</evidence>
<evidence type="ECO:0000256" key="1">
    <source>
        <dbReference type="SAM" id="MobiDB-lite"/>
    </source>
</evidence>
<organism evidence="2 3">
    <name type="scientific">Colocasia esculenta</name>
    <name type="common">Wild taro</name>
    <name type="synonym">Arum esculentum</name>
    <dbReference type="NCBI Taxonomy" id="4460"/>
    <lineage>
        <taxon>Eukaryota</taxon>
        <taxon>Viridiplantae</taxon>
        <taxon>Streptophyta</taxon>
        <taxon>Embryophyta</taxon>
        <taxon>Tracheophyta</taxon>
        <taxon>Spermatophyta</taxon>
        <taxon>Magnoliopsida</taxon>
        <taxon>Liliopsida</taxon>
        <taxon>Araceae</taxon>
        <taxon>Aroideae</taxon>
        <taxon>Colocasieae</taxon>
        <taxon>Colocasia</taxon>
    </lineage>
</organism>
<comment type="caution">
    <text evidence="2">The sequence shown here is derived from an EMBL/GenBank/DDBJ whole genome shotgun (WGS) entry which is preliminary data.</text>
</comment>
<dbReference type="OrthoDB" id="782293at2759"/>
<reference evidence="2" key="1">
    <citation type="submission" date="2017-07" db="EMBL/GenBank/DDBJ databases">
        <title>Taro Niue Genome Assembly and Annotation.</title>
        <authorList>
            <person name="Atibalentja N."/>
            <person name="Keating K."/>
            <person name="Fields C.J."/>
        </authorList>
    </citation>
    <scope>NUCLEOTIDE SEQUENCE</scope>
    <source>
        <strain evidence="2">Niue_2</strain>
        <tissue evidence="2">Leaf</tissue>
    </source>
</reference>
<dbReference type="CDD" id="cd23709">
    <property type="entry name" value="Psrp5_CTD"/>
    <property type="match status" value="1"/>
</dbReference>
<feature type="region of interest" description="Disordered" evidence="1">
    <location>
        <begin position="177"/>
        <end position="198"/>
    </location>
</feature>
<gene>
    <name evidence="2" type="ORF">Taro_032959</name>
</gene>
<protein>
    <recommendedName>
        <fullName evidence="4">50S ribosomal protein 5, chloroplastic</fullName>
    </recommendedName>
</protein>
<dbReference type="InterPro" id="IPR040307">
    <property type="entry name" value="Ribosomal_cL37"/>
</dbReference>
<sequence>MAAALLLPPLSSVSPPLSSSATRSPPLCGLLLPTPSPPSSANRCKFPAKMISIFVPLMLCNSGFLRLGLLLPISWDPLGSLFLSFQTVQRILRSGSLNGLTPTVPCSISGKRKLITHASSATDGTDSSNADAPKEGEEDSASVESLPLETKLQLKLEQKLKMKLAKKIRLRRKRLVRKRMMRKKGRWPPSKMKKNKNV</sequence>
<evidence type="ECO:0000313" key="3">
    <source>
        <dbReference type="Proteomes" id="UP000652761"/>
    </source>
</evidence>
<dbReference type="EMBL" id="NMUH01002478">
    <property type="protein sequence ID" value="MQM00234.1"/>
    <property type="molecule type" value="Genomic_DNA"/>
</dbReference>
<dbReference type="GO" id="GO:0009535">
    <property type="term" value="C:chloroplast thylakoid membrane"/>
    <property type="evidence" value="ECO:0007669"/>
    <property type="project" value="TreeGrafter"/>
</dbReference>
<accession>A0A843W7N3</accession>
<dbReference type="GO" id="GO:0032544">
    <property type="term" value="P:plastid translation"/>
    <property type="evidence" value="ECO:0007669"/>
    <property type="project" value="TreeGrafter"/>
</dbReference>